<evidence type="ECO:0000313" key="2">
    <source>
        <dbReference type="EMBL" id="MFB9676815.1"/>
    </source>
</evidence>
<protein>
    <submittedName>
        <fullName evidence="2">Pyrophosphatase</fullName>
    </submittedName>
</protein>
<gene>
    <name evidence="2" type="ORF">ACFFRH_15125</name>
</gene>
<reference evidence="2 3" key="1">
    <citation type="submission" date="2024-09" db="EMBL/GenBank/DDBJ databases">
        <authorList>
            <person name="Sun Q."/>
            <person name="Mori K."/>
        </authorList>
    </citation>
    <scope>NUCLEOTIDE SEQUENCE [LARGE SCALE GENOMIC DNA]</scope>
    <source>
        <strain evidence="2 3">JCM 3028</strain>
    </source>
</reference>
<name>A0ABV5TEH5_9ACTN</name>
<evidence type="ECO:0000313" key="3">
    <source>
        <dbReference type="Proteomes" id="UP001589610"/>
    </source>
</evidence>
<dbReference type="Gene3D" id="1.10.287.1080">
    <property type="entry name" value="MazG-like"/>
    <property type="match status" value="1"/>
</dbReference>
<organism evidence="2 3">
    <name type="scientific">Streptosporangium vulgare</name>
    <dbReference type="NCBI Taxonomy" id="46190"/>
    <lineage>
        <taxon>Bacteria</taxon>
        <taxon>Bacillati</taxon>
        <taxon>Actinomycetota</taxon>
        <taxon>Actinomycetes</taxon>
        <taxon>Streptosporangiales</taxon>
        <taxon>Streptosporangiaceae</taxon>
        <taxon>Streptosporangium</taxon>
    </lineage>
</organism>
<dbReference type="EMBL" id="JBHMBS010000006">
    <property type="protein sequence ID" value="MFB9676815.1"/>
    <property type="molecule type" value="Genomic_DNA"/>
</dbReference>
<dbReference type="SUPFAM" id="SSF101386">
    <property type="entry name" value="all-alpha NTP pyrophosphatases"/>
    <property type="match status" value="1"/>
</dbReference>
<evidence type="ECO:0000256" key="1">
    <source>
        <dbReference type="SAM" id="MobiDB-lite"/>
    </source>
</evidence>
<dbReference type="CDD" id="cd11538">
    <property type="entry name" value="NTP-PPase_u1"/>
    <property type="match status" value="1"/>
</dbReference>
<dbReference type="Proteomes" id="UP001589610">
    <property type="component" value="Unassembled WGS sequence"/>
</dbReference>
<proteinExistence type="predicted"/>
<sequence length="124" mass="13904">MDLRQLTDKVEAVSSAYARKHGITRDDTWFLLKLQEEVGELTQAFLMRSGQARDKGCSPDELELGFRAELADVLSQVLLMARHHGVDLEAEVERKWMPWHPDRLSTRDESGTAGADLNGAVDPV</sequence>
<feature type="region of interest" description="Disordered" evidence="1">
    <location>
        <begin position="103"/>
        <end position="124"/>
    </location>
</feature>
<keyword evidence="3" id="KW-1185">Reference proteome</keyword>
<comment type="caution">
    <text evidence="2">The sequence shown here is derived from an EMBL/GenBank/DDBJ whole genome shotgun (WGS) entry which is preliminary data.</text>
</comment>
<dbReference type="RefSeq" id="WP_344747488.1">
    <property type="nucleotide sequence ID" value="NZ_BAAAWW010000130.1"/>
</dbReference>
<accession>A0ABV5TEH5</accession>